<organism evidence="5 6">
    <name type="scientific">Scomber scombrus</name>
    <name type="common">Atlantic mackerel</name>
    <name type="synonym">Scomber vernalis</name>
    <dbReference type="NCBI Taxonomy" id="13677"/>
    <lineage>
        <taxon>Eukaryota</taxon>
        <taxon>Metazoa</taxon>
        <taxon>Chordata</taxon>
        <taxon>Craniata</taxon>
        <taxon>Vertebrata</taxon>
        <taxon>Euteleostomi</taxon>
        <taxon>Actinopterygii</taxon>
        <taxon>Neopterygii</taxon>
        <taxon>Teleostei</taxon>
        <taxon>Neoteleostei</taxon>
        <taxon>Acanthomorphata</taxon>
        <taxon>Pelagiaria</taxon>
        <taxon>Scombriformes</taxon>
        <taxon>Scombridae</taxon>
        <taxon>Scomber</taxon>
    </lineage>
</organism>
<evidence type="ECO:0000256" key="1">
    <source>
        <dbReference type="SAM" id="MobiDB-lite"/>
    </source>
</evidence>
<dbReference type="Gene3D" id="2.60.40.10">
    <property type="entry name" value="Immunoglobulins"/>
    <property type="match status" value="2"/>
</dbReference>
<keyword evidence="2" id="KW-0812">Transmembrane</keyword>
<evidence type="ECO:0000256" key="2">
    <source>
        <dbReference type="SAM" id="Phobius"/>
    </source>
</evidence>
<dbReference type="PANTHER" id="PTHR20859:SF87">
    <property type="entry name" value="CYTOKINE RECEPTOR FAMILY MEMBER B13-RELATED"/>
    <property type="match status" value="1"/>
</dbReference>
<sequence>MGFVSSICVLVWIRLIAAQVPPPTNVTLHCRNLSNILEWTYEKPPPGLKFSVNYSSLDDPPSVLWVEPPTLQADVSFLSNPNTDYYLVVTAVLGQNETSSDGIDFSYFKDSQATQKCSLDFPPVNVTTASEDVILISFDHPWLLYHKNVAEWSSPTSKKVKRHEAGVPNKKLPKFECKVVIINQSHDTTHDCSCKESVCETKFRVEAKQETYCVKMTGELKKMQVVAMEEYCTLPNTTPIHLPSVPDNTLMYVGIGLASFVAFAFILYMVYIQKTKSSTSLPSSMSEFRQASPWTMGVNKDPILVPQVEPSSPTPLLPEKEVDELTPVDIPKNEYDVRMRIGVSTETDEGVGDEVGQQKDDYMQGTNLDEDGSETETYFEDRSSYERRQIVVELAPGEQAEGYRG</sequence>
<gene>
    <name evidence="5" type="ORF">FSCOSCO3_A021090</name>
</gene>
<evidence type="ECO:0000313" key="6">
    <source>
        <dbReference type="Proteomes" id="UP001314229"/>
    </source>
</evidence>
<name>A0AAV1P5J7_SCOSC</name>
<dbReference type="EMBL" id="CAWUFR010000100">
    <property type="protein sequence ID" value="CAK6967102.1"/>
    <property type="molecule type" value="Genomic_DNA"/>
</dbReference>
<dbReference type="InterPro" id="IPR003961">
    <property type="entry name" value="FN3_dom"/>
</dbReference>
<keyword evidence="6" id="KW-1185">Reference proteome</keyword>
<dbReference type="GO" id="GO:0005886">
    <property type="term" value="C:plasma membrane"/>
    <property type="evidence" value="ECO:0007669"/>
    <property type="project" value="TreeGrafter"/>
</dbReference>
<keyword evidence="5" id="KW-0675">Receptor</keyword>
<dbReference type="PANTHER" id="PTHR20859">
    <property type="entry name" value="INTERFERON/INTERLEUKIN RECEPTOR"/>
    <property type="match status" value="1"/>
</dbReference>
<comment type="caution">
    <text evidence="5">The sequence shown here is derived from an EMBL/GenBank/DDBJ whole genome shotgun (WGS) entry which is preliminary data.</text>
</comment>
<keyword evidence="2" id="KW-0472">Membrane</keyword>
<protein>
    <submittedName>
        <fullName evidence="5">Interferon gamma receptor 1-like isoform X1</fullName>
    </submittedName>
</protein>
<keyword evidence="3" id="KW-0732">Signal</keyword>
<dbReference type="Proteomes" id="UP001314229">
    <property type="component" value="Unassembled WGS sequence"/>
</dbReference>
<keyword evidence="2" id="KW-1133">Transmembrane helix</keyword>
<dbReference type="InterPro" id="IPR050650">
    <property type="entry name" value="Type-II_Cytokine-TF_Rcpt"/>
</dbReference>
<feature type="chain" id="PRO_5043886461" evidence="3">
    <location>
        <begin position="19"/>
        <end position="405"/>
    </location>
</feature>
<dbReference type="SUPFAM" id="SSF49265">
    <property type="entry name" value="Fibronectin type III"/>
    <property type="match status" value="1"/>
</dbReference>
<feature type="region of interest" description="Disordered" evidence="1">
    <location>
        <begin position="347"/>
        <end position="375"/>
    </location>
</feature>
<reference evidence="5 6" key="1">
    <citation type="submission" date="2024-01" db="EMBL/GenBank/DDBJ databases">
        <authorList>
            <person name="Alioto T."/>
            <person name="Alioto T."/>
            <person name="Gomez Garrido J."/>
        </authorList>
    </citation>
    <scope>NUCLEOTIDE SEQUENCE [LARGE SCALE GENOMIC DNA]</scope>
</reference>
<dbReference type="InterPro" id="IPR013783">
    <property type="entry name" value="Ig-like_fold"/>
</dbReference>
<feature type="domain" description="Fibronectin type-III" evidence="4">
    <location>
        <begin position="17"/>
        <end position="96"/>
    </location>
</feature>
<evidence type="ECO:0000259" key="4">
    <source>
        <dbReference type="Pfam" id="PF01108"/>
    </source>
</evidence>
<evidence type="ECO:0000313" key="5">
    <source>
        <dbReference type="EMBL" id="CAK6967102.1"/>
    </source>
</evidence>
<feature type="transmembrane region" description="Helical" evidence="2">
    <location>
        <begin position="250"/>
        <end position="271"/>
    </location>
</feature>
<accession>A0AAV1P5J7</accession>
<proteinExistence type="predicted"/>
<dbReference type="Pfam" id="PF01108">
    <property type="entry name" value="Tissue_fac"/>
    <property type="match status" value="1"/>
</dbReference>
<feature type="signal peptide" evidence="3">
    <location>
        <begin position="1"/>
        <end position="18"/>
    </location>
</feature>
<evidence type="ECO:0000256" key="3">
    <source>
        <dbReference type="SAM" id="SignalP"/>
    </source>
</evidence>
<dbReference type="GO" id="GO:0004896">
    <property type="term" value="F:cytokine receptor activity"/>
    <property type="evidence" value="ECO:0007669"/>
    <property type="project" value="TreeGrafter"/>
</dbReference>
<dbReference type="InterPro" id="IPR036116">
    <property type="entry name" value="FN3_sf"/>
</dbReference>
<dbReference type="AlphaFoldDB" id="A0AAV1P5J7"/>